<dbReference type="Pfam" id="PF21304">
    <property type="entry name" value="T3S_SPI-1_N0"/>
    <property type="match status" value="1"/>
</dbReference>
<comment type="function">
    <text evidence="10">Component of the type III secretion system (T3SS), also called injectisome, which is used to inject bacterial effector proteins into eukaryotic host cells. Forms a ring-shaped multimeric structure with an apparent central pore in the outer membrane.</text>
</comment>
<evidence type="ECO:0000256" key="2">
    <source>
        <dbReference type="ARBA" id="ARBA00007032"/>
    </source>
</evidence>
<accession>A0ABW7LCK2</accession>
<evidence type="ECO:0000256" key="1">
    <source>
        <dbReference type="ARBA" id="ARBA00004442"/>
    </source>
</evidence>
<feature type="signal peptide" evidence="10">
    <location>
        <begin position="1"/>
        <end position="22"/>
    </location>
</feature>
<dbReference type="InterPro" id="IPR049034">
    <property type="entry name" value="T3S_SPI-1_N0"/>
</dbReference>
<dbReference type="Gene3D" id="3.55.50.30">
    <property type="match status" value="1"/>
</dbReference>
<dbReference type="PANTHER" id="PTHR30332">
    <property type="entry name" value="PROBABLE GENERAL SECRETION PATHWAY PROTEIN D"/>
    <property type="match status" value="1"/>
</dbReference>
<keyword evidence="5 10" id="KW-0653">Protein transport</keyword>
<dbReference type="InterPro" id="IPR005644">
    <property type="entry name" value="NolW-like"/>
</dbReference>
<keyword evidence="4 10" id="KW-0732">Signal</keyword>
<keyword evidence="3 10" id="KW-0813">Transport</keyword>
<keyword evidence="9 10" id="KW-0998">Cell outer membrane</keyword>
<evidence type="ECO:0000259" key="14">
    <source>
        <dbReference type="Pfam" id="PF21304"/>
    </source>
</evidence>
<feature type="domain" description="SPI-1 type 3 secretion system secretin N0" evidence="14">
    <location>
        <begin position="38"/>
        <end position="105"/>
    </location>
</feature>
<dbReference type="HAMAP" id="MF_02219">
    <property type="entry name" value="Type_III_secretin"/>
    <property type="match status" value="1"/>
</dbReference>
<evidence type="ECO:0000313" key="15">
    <source>
        <dbReference type="EMBL" id="MFH5255807.1"/>
    </source>
</evidence>
<feature type="domain" description="NolW-like" evidence="13">
    <location>
        <begin position="113"/>
        <end position="171"/>
    </location>
</feature>
<evidence type="ECO:0000256" key="7">
    <source>
        <dbReference type="ARBA" id="ARBA00023026"/>
    </source>
</evidence>
<keyword evidence="16" id="KW-1185">Reference proteome</keyword>
<dbReference type="Pfam" id="PF00263">
    <property type="entry name" value="Secretin"/>
    <property type="match status" value="1"/>
</dbReference>
<evidence type="ECO:0000256" key="11">
    <source>
        <dbReference type="RuleBase" id="RU004004"/>
    </source>
</evidence>
<evidence type="ECO:0000259" key="12">
    <source>
        <dbReference type="Pfam" id="PF00263"/>
    </source>
</evidence>
<dbReference type="PROSITE" id="PS00875">
    <property type="entry name" value="T2SP_D"/>
    <property type="match status" value="1"/>
</dbReference>
<evidence type="ECO:0000313" key="16">
    <source>
        <dbReference type="Proteomes" id="UP001609186"/>
    </source>
</evidence>
<feature type="chain" id="PRO_5044915898" description="Type 3 secretion system secretin" evidence="10">
    <location>
        <begin position="23"/>
        <end position="565"/>
    </location>
</feature>
<evidence type="ECO:0000256" key="8">
    <source>
        <dbReference type="ARBA" id="ARBA00023136"/>
    </source>
</evidence>
<protein>
    <recommendedName>
        <fullName evidence="10">Type 3 secretion system secretin</fullName>
        <shortName evidence="10">T3SS secretin</shortName>
    </recommendedName>
</protein>
<evidence type="ECO:0000256" key="5">
    <source>
        <dbReference type="ARBA" id="ARBA00022927"/>
    </source>
</evidence>
<dbReference type="EMBL" id="JBIMPM010000070">
    <property type="protein sequence ID" value="MFH5255807.1"/>
    <property type="molecule type" value="Genomic_DNA"/>
</dbReference>
<keyword evidence="8 10" id="KW-0472">Membrane</keyword>
<dbReference type="InterPro" id="IPR004846">
    <property type="entry name" value="T2SS/T3SS_dom"/>
</dbReference>
<comment type="similarity">
    <text evidence="2 10">Belongs to the bacterial secretin family. T3SS SctC subfamily.</text>
</comment>
<name>A0ABW7LCK2_9BURK</name>
<dbReference type="Gene3D" id="3.30.1370.120">
    <property type="match status" value="2"/>
</dbReference>
<dbReference type="PRINTS" id="PR01337">
    <property type="entry name" value="TYPE3OMGPROT"/>
</dbReference>
<evidence type="ECO:0000256" key="10">
    <source>
        <dbReference type="HAMAP-Rule" id="MF_02219"/>
    </source>
</evidence>
<dbReference type="NCBIfam" id="TIGR02516">
    <property type="entry name" value="type_III_yscC"/>
    <property type="match status" value="1"/>
</dbReference>
<evidence type="ECO:0000256" key="9">
    <source>
        <dbReference type="ARBA" id="ARBA00023237"/>
    </source>
</evidence>
<feature type="domain" description="Type II/III secretion system secretin-like" evidence="12">
    <location>
        <begin position="367"/>
        <end position="521"/>
    </location>
</feature>
<comment type="subunit">
    <text evidence="10">The core secretion machinery of the T3SS is composed of approximately 20 different proteins, including cytoplasmic components, a base, an export apparatus and a needle. This subunit is part of the base, which anchors the injectisome in the bacterial cell envelope. Forms a stable homooligomeric complex.</text>
</comment>
<evidence type="ECO:0000256" key="4">
    <source>
        <dbReference type="ARBA" id="ARBA00022729"/>
    </source>
</evidence>
<dbReference type="Pfam" id="PF03958">
    <property type="entry name" value="Secretin_N"/>
    <property type="match status" value="2"/>
</dbReference>
<dbReference type="InterPro" id="IPR003522">
    <property type="entry name" value="T3SS_OM_pore_YscC"/>
</dbReference>
<feature type="domain" description="NolW-like" evidence="13">
    <location>
        <begin position="179"/>
        <end position="309"/>
    </location>
</feature>
<dbReference type="PANTHER" id="PTHR30332:SF5">
    <property type="entry name" value="SPI-1 TYPE 3 SECRETION SYSTEM SECRETIN"/>
    <property type="match status" value="1"/>
</dbReference>
<evidence type="ECO:0000256" key="3">
    <source>
        <dbReference type="ARBA" id="ARBA00022448"/>
    </source>
</evidence>
<sequence length="565" mass="60996" precursor="true">MKLKAIPILCCLAMLVMQPLRAAPSEAVGDATEKQQGYAARKESLRSVFEAISIDIGKPIVVSKAAASKKMTGNFNLSNKESVNLLSRQFALINYFDGHTIYVYDASETKKALVTLRNASPASVTNFLKQARLYDERYPLRSNGASTIYVSGPPIYVDLVVQTANSIDQETASIDEKRVEVIKVHNTFVVDRTYTRREGDIVIPGIATLIQNVLSGERDVASTKPIGAANAPGPVASNAPDNAVMPSLDAVIGSKPAVGETGRRMAGTPSASDARIIAYPETNSLLVKGTPEQVRFVRGLVQALDEEKRHVELALWIIDLEREDLDKIGVTWQGSIGPGGPISANLNAGTASLSTVGGMQFIASIMALARDRRAQIVSRPVVLTQENTPAVFDSNQTFYTKLVGERAVDLKEVTYGTMVNVVPRFNSKDDIELSLNIEDGSAKSSSGESDPMPTVNRTKISTVARVPKGKSLLIGGYTRGELGDAVDKIPLLGDLPVVGGLFRYKTAVNRNTVRVFLISPREVVDGMDLESRHIEQDADFGAVIQRVDRTADVLDARRGASARVD</sequence>
<dbReference type="InterPro" id="IPR050810">
    <property type="entry name" value="Bact_Secretion_Sys_Channel"/>
</dbReference>
<proteinExistence type="inferred from homology"/>
<gene>
    <name evidence="10 15" type="primary">sctC</name>
    <name evidence="15" type="ORF">ACGTRS_31700</name>
</gene>
<keyword evidence="6 10" id="KW-0811">Translocation</keyword>
<comment type="subcellular location">
    <subcellularLocation>
        <location evidence="1 10 11">Cell outer membrane</location>
    </subcellularLocation>
</comment>
<dbReference type="Proteomes" id="UP001609186">
    <property type="component" value="Unassembled WGS sequence"/>
</dbReference>
<evidence type="ECO:0000259" key="13">
    <source>
        <dbReference type="Pfam" id="PF03958"/>
    </source>
</evidence>
<comment type="caution">
    <text evidence="15">The sequence shown here is derived from an EMBL/GenBank/DDBJ whole genome shotgun (WGS) entry which is preliminary data.</text>
</comment>
<keyword evidence="7" id="KW-0843">Virulence</keyword>
<dbReference type="RefSeq" id="WP_395131609.1">
    <property type="nucleotide sequence ID" value="NZ_JBIMPM010000070.1"/>
</dbReference>
<evidence type="ECO:0000256" key="6">
    <source>
        <dbReference type="ARBA" id="ARBA00023010"/>
    </source>
</evidence>
<dbReference type="InterPro" id="IPR038591">
    <property type="entry name" value="NolW-like_sf"/>
</dbReference>
<organism evidence="15 16">
    <name type="scientific">Burkholderia semiarida</name>
    <dbReference type="NCBI Taxonomy" id="2843303"/>
    <lineage>
        <taxon>Bacteria</taxon>
        <taxon>Pseudomonadati</taxon>
        <taxon>Pseudomonadota</taxon>
        <taxon>Betaproteobacteria</taxon>
        <taxon>Burkholderiales</taxon>
        <taxon>Burkholderiaceae</taxon>
        <taxon>Burkholderia</taxon>
        <taxon>Burkholderia cepacia complex</taxon>
    </lineage>
</organism>
<reference evidence="15 16" key="1">
    <citation type="submission" date="2024-10" db="EMBL/GenBank/DDBJ databases">
        <title>Burkholderia semiarida in Mexico.</title>
        <authorList>
            <person name="Estrada P."/>
        </authorList>
    </citation>
    <scope>NUCLEOTIDE SEQUENCE [LARGE SCALE GENOMIC DNA]</scope>
    <source>
        <strain evidence="15 16">CLM7-1</strain>
    </source>
</reference>
<dbReference type="InterPro" id="IPR004845">
    <property type="entry name" value="T2SS_GspD_CS"/>
</dbReference>